<dbReference type="NCBIfam" id="TIGR01844">
    <property type="entry name" value="type_I_sec_TolC"/>
    <property type="match status" value="1"/>
</dbReference>
<keyword evidence="7" id="KW-0998">Cell outer membrane</keyword>
<sequence length="463" mass="51573">MPSHDYFCQQKLFIKGLLYPALMCSSIGWSAAVNAQSVEEAVAMTLSSHPDIRIAFTKFKVREEQVLQAEAGYLPSINMTGGYGYEYTNSPGTRVNGGDSKDLNRGEFGVSLKQSLFSGFQTSSDISRTSYTASAEQWRLFGTAEDVALDVTKVYTNVLKSQRILELSERNLSTHKTIFGQIQERTNSGLGSIADLSQITGRLARAQSNVIAAKNNYLDSEAQFIRVTDQQPDSLVIPIPDVALLPIDRQAGLRDALINHPVVKSSNNDITAARYQHDAAKSNYYPKVTFEVDANFNNDLDGVDGNGVGGHHNDVTAMVRFSYNLYSGGKDKALAKETAYKITEAREINRSVHRQIIEGFTLAWNAHELLELQMQYIKEHVIASKDSQAAYEQQFKLGQRSLLDLLDTENELFEARKEYVDAEFNEIVTQYRLLNATGQLLDSLRVTRPAVWQGEHEYAGGVQ</sequence>
<name>A0A330LJ93_9GAMM</name>
<dbReference type="GO" id="GO:0009279">
    <property type="term" value="C:cell outer membrane"/>
    <property type="evidence" value="ECO:0007669"/>
    <property type="project" value="UniProtKB-SubCell"/>
</dbReference>
<comment type="subcellular location">
    <subcellularLocation>
        <location evidence="1">Cell outer membrane</location>
    </subcellularLocation>
</comment>
<keyword evidence="10" id="KW-1185">Reference proteome</keyword>
<keyword evidence="3" id="KW-0813">Transport</keyword>
<dbReference type="PANTHER" id="PTHR30026:SF22">
    <property type="entry name" value="OUTER MEMBRANE EFFLUX PROTEIN"/>
    <property type="match status" value="1"/>
</dbReference>
<evidence type="ECO:0000256" key="1">
    <source>
        <dbReference type="ARBA" id="ARBA00004442"/>
    </source>
</evidence>
<dbReference type="OrthoDB" id="9814637at2"/>
<organism evidence="9 10">
    <name type="scientific">Moritella yayanosii</name>
    <dbReference type="NCBI Taxonomy" id="69539"/>
    <lineage>
        <taxon>Bacteria</taxon>
        <taxon>Pseudomonadati</taxon>
        <taxon>Pseudomonadota</taxon>
        <taxon>Gammaproteobacteria</taxon>
        <taxon>Alteromonadales</taxon>
        <taxon>Moritellaceae</taxon>
        <taxon>Moritella</taxon>
    </lineage>
</organism>
<keyword evidence="8" id="KW-0732">Signal</keyword>
<evidence type="ECO:0000256" key="2">
    <source>
        <dbReference type="ARBA" id="ARBA00007613"/>
    </source>
</evidence>
<dbReference type="GO" id="GO:0015288">
    <property type="term" value="F:porin activity"/>
    <property type="evidence" value="ECO:0007669"/>
    <property type="project" value="TreeGrafter"/>
</dbReference>
<dbReference type="InterPro" id="IPR051906">
    <property type="entry name" value="TolC-like"/>
</dbReference>
<evidence type="ECO:0000256" key="7">
    <source>
        <dbReference type="ARBA" id="ARBA00023237"/>
    </source>
</evidence>
<protein>
    <submittedName>
        <fullName evidence="9">Channel protein TolC</fullName>
    </submittedName>
</protein>
<dbReference type="AlphaFoldDB" id="A0A330LJ93"/>
<dbReference type="RefSeq" id="WP_112711612.1">
    <property type="nucleotide sequence ID" value="NZ_LS483250.1"/>
</dbReference>
<reference evidence="10" key="1">
    <citation type="submission" date="2018-05" db="EMBL/GenBank/DDBJ databases">
        <authorList>
            <person name="Cea G.-C."/>
            <person name="William W."/>
        </authorList>
    </citation>
    <scope>NUCLEOTIDE SEQUENCE [LARGE SCALE GENOMIC DNA]</scope>
    <source>
        <strain evidence="10">DB21MT 5</strain>
    </source>
</reference>
<dbReference type="SUPFAM" id="SSF56954">
    <property type="entry name" value="Outer membrane efflux proteins (OEP)"/>
    <property type="match status" value="1"/>
</dbReference>
<evidence type="ECO:0000313" key="9">
    <source>
        <dbReference type="EMBL" id="SQD76482.1"/>
    </source>
</evidence>
<evidence type="ECO:0000256" key="8">
    <source>
        <dbReference type="SAM" id="SignalP"/>
    </source>
</evidence>
<proteinExistence type="inferred from homology"/>
<evidence type="ECO:0000256" key="6">
    <source>
        <dbReference type="ARBA" id="ARBA00023136"/>
    </source>
</evidence>
<dbReference type="EMBL" id="LS483250">
    <property type="protein sequence ID" value="SQD76482.1"/>
    <property type="molecule type" value="Genomic_DNA"/>
</dbReference>
<dbReference type="KEGG" id="mya:MORIYA_0004"/>
<evidence type="ECO:0000313" key="10">
    <source>
        <dbReference type="Proteomes" id="UP000250163"/>
    </source>
</evidence>
<accession>A0A330LJ93</accession>
<dbReference type="Proteomes" id="UP000250163">
    <property type="component" value="Chromosome MORIYA"/>
</dbReference>
<dbReference type="InterPro" id="IPR010130">
    <property type="entry name" value="T1SS_OMP_TolC"/>
</dbReference>
<comment type="similarity">
    <text evidence="2">Belongs to the outer membrane factor (OMF) (TC 1.B.17) family.</text>
</comment>
<evidence type="ECO:0000256" key="4">
    <source>
        <dbReference type="ARBA" id="ARBA00022452"/>
    </source>
</evidence>
<keyword evidence="5" id="KW-0812">Transmembrane</keyword>
<dbReference type="PANTHER" id="PTHR30026">
    <property type="entry name" value="OUTER MEMBRANE PROTEIN TOLC"/>
    <property type="match status" value="1"/>
</dbReference>
<dbReference type="GO" id="GO:1990281">
    <property type="term" value="C:efflux pump complex"/>
    <property type="evidence" value="ECO:0007669"/>
    <property type="project" value="TreeGrafter"/>
</dbReference>
<dbReference type="GO" id="GO:0015562">
    <property type="term" value="F:efflux transmembrane transporter activity"/>
    <property type="evidence" value="ECO:0007669"/>
    <property type="project" value="InterPro"/>
</dbReference>
<evidence type="ECO:0000256" key="3">
    <source>
        <dbReference type="ARBA" id="ARBA00022448"/>
    </source>
</evidence>
<evidence type="ECO:0000256" key="5">
    <source>
        <dbReference type="ARBA" id="ARBA00022692"/>
    </source>
</evidence>
<gene>
    <name evidence="9" type="ORF">MORIYA_0004</name>
</gene>
<dbReference type="Pfam" id="PF02321">
    <property type="entry name" value="OEP"/>
    <property type="match status" value="2"/>
</dbReference>
<feature type="signal peptide" evidence="8">
    <location>
        <begin position="1"/>
        <end position="31"/>
    </location>
</feature>
<dbReference type="InterPro" id="IPR003423">
    <property type="entry name" value="OMP_efflux"/>
</dbReference>
<feature type="chain" id="PRO_5016445355" evidence="8">
    <location>
        <begin position="32"/>
        <end position="463"/>
    </location>
</feature>
<dbReference type="Gene3D" id="1.20.1600.10">
    <property type="entry name" value="Outer membrane efflux proteins (OEP)"/>
    <property type="match status" value="1"/>
</dbReference>
<keyword evidence="6" id="KW-0472">Membrane</keyword>
<keyword evidence="4" id="KW-1134">Transmembrane beta strand</keyword>